<evidence type="ECO:0000313" key="2">
    <source>
        <dbReference type="Proteomes" id="UP000887013"/>
    </source>
</evidence>
<sequence>MRFLVWKTDLVAKVGDLNENEWWFQDYPRARLPNRTKSYRLAMLDKYDAISGNFKLVASNLLCLEISPFCKPVICDLVRQDLNHPFPGEGNRGVAGYCYDNTCYE</sequence>
<reference evidence="1" key="1">
    <citation type="submission" date="2020-08" db="EMBL/GenBank/DDBJ databases">
        <title>Multicomponent nature underlies the extraordinary mechanical properties of spider dragline silk.</title>
        <authorList>
            <person name="Kono N."/>
            <person name="Nakamura H."/>
            <person name="Mori M."/>
            <person name="Yoshida Y."/>
            <person name="Ohtoshi R."/>
            <person name="Malay A.D."/>
            <person name="Moran D.A.P."/>
            <person name="Tomita M."/>
            <person name="Numata K."/>
            <person name="Arakawa K."/>
        </authorList>
    </citation>
    <scope>NUCLEOTIDE SEQUENCE</scope>
</reference>
<dbReference type="EMBL" id="BMAW01102901">
    <property type="protein sequence ID" value="GFT06437.1"/>
    <property type="molecule type" value="Genomic_DNA"/>
</dbReference>
<keyword evidence="2" id="KW-1185">Reference proteome</keyword>
<accession>A0A8X6NCS7</accession>
<dbReference type="AlphaFoldDB" id="A0A8X6NCS7"/>
<protein>
    <submittedName>
        <fullName evidence="1">Uncharacterized protein</fullName>
    </submittedName>
</protein>
<organism evidence="1 2">
    <name type="scientific">Nephila pilipes</name>
    <name type="common">Giant wood spider</name>
    <name type="synonym">Nephila maculata</name>
    <dbReference type="NCBI Taxonomy" id="299642"/>
    <lineage>
        <taxon>Eukaryota</taxon>
        <taxon>Metazoa</taxon>
        <taxon>Ecdysozoa</taxon>
        <taxon>Arthropoda</taxon>
        <taxon>Chelicerata</taxon>
        <taxon>Arachnida</taxon>
        <taxon>Araneae</taxon>
        <taxon>Araneomorphae</taxon>
        <taxon>Entelegynae</taxon>
        <taxon>Araneoidea</taxon>
        <taxon>Nephilidae</taxon>
        <taxon>Nephila</taxon>
    </lineage>
</organism>
<comment type="caution">
    <text evidence="1">The sequence shown here is derived from an EMBL/GenBank/DDBJ whole genome shotgun (WGS) entry which is preliminary data.</text>
</comment>
<name>A0A8X6NCS7_NEPPI</name>
<evidence type="ECO:0000313" key="1">
    <source>
        <dbReference type="EMBL" id="GFT06437.1"/>
    </source>
</evidence>
<dbReference type="Proteomes" id="UP000887013">
    <property type="component" value="Unassembled WGS sequence"/>
</dbReference>
<proteinExistence type="predicted"/>
<gene>
    <name evidence="1" type="ORF">NPIL_616051</name>
</gene>